<comment type="similarity">
    <text evidence="2 10">Belongs to the fatty acyl-CoA reductase family.</text>
</comment>
<evidence type="ECO:0000259" key="12">
    <source>
        <dbReference type="Pfam" id="PF07993"/>
    </source>
</evidence>
<evidence type="ECO:0000256" key="3">
    <source>
        <dbReference type="ARBA" id="ARBA00022516"/>
    </source>
</evidence>
<evidence type="ECO:0000256" key="6">
    <source>
        <dbReference type="ARBA" id="ARBA00022989"/>
    </source>
</evidence>
<dbReference type="GO" id="GO:0035336">
    <property type="term" value="P:long-chain fatty-acyl-CoA metabolic process"/>
    <property type="evidence" value="ECO:0007669"/>
    <property type="project" value="TreeGrafter"/>
</dbReference>
<evidence type="ECO:0000256" key="1">
    <source>
        <dbReference type="ARBA" id="ARBA00004141"/>
    </source>
</evidence>
<dbReference type="PANTHER" id="PTHR11011:SF24">
    <property type="entry name" value="FATTY ACYL-COA REDUCTASE"/>
    <property type="match status" value="1"/>
</dbReference>
<dbReference type="SUPFAM" id="SSF51735">
    <property type="entry name" value="NAD(P)-binding Rossmann-fold domains"/>
    <property type="match status" value="1"/>
</dbReference>
<keyword evidence="7 10" id="KW-0443">Lipid metabolism</keyword>
<evidence type="ECO:0000256" key="5">
    <source>
        <dbReference type="ARBA" id="ARBA00022857"/>
    </source>
</evidence>
<gene>
    <name evidence="13" type="ORF">PSYICH_LOCUS14473</name>
</gene>
<feature type="domain" description="Fatty acyl-CoA reductase C-terminal" evidence="11">
    <location>
        <begin position="365"/>
        <end position="461"/>
    </location>
</feature>
<dbReference type="Gene3D" id="3.40.50.720">
    <property type="entry name" value="NAD(P)-binding Rossmann-like Domain"/>
    <property type="match status" value="1"/>
</dbReference>
<keyword evidence="3 10" id="KW-0444">Lipid biosynthesis</keyword>
<dbReference type="FunFam" id="3.40.50.720:FF:000143">
    <property type="entry name" value="Fatty acyl-CoA reductase"/>
    <property type="match status" value="1"/>
</dbReference>
<name>A0A9P0D9B8_9CUCU</name>
<comment type="function">
    <text evidence="10">Catalyzes the reduction of fatty acyl-CoA to fatty alcohols.</text>
</comment>
<feature type="transmembrane region" description="Helical" evidence="10">
    <location>
        <begin position="355"/>
        <end position="379"/>
    </location>
</feature>
<protein>
    <recommendedName>
        <fullName evidence="10">Fatty acyl-CoA reductase</fullName>
        <ecNumber evidence="10">1.2.1.84</ecNumber>
    </recommendedName>
</protein>
<keyword evidence="4 10" id="KW-0812">Transmembrane</keyword>
<evidence type="ECO:0000256" key="8">
    <source>
        <dbReference type="ARBA" id="ARBA00023136"/>
    </source>
</evidence>
<evidence type="ECO:0000256" key="7">
    <source>
        <dbReference type="ARBA" id="ARBA00023098"/>
    </source>
</evidence>
<keyword evidence="5 10" id="KW-0521">NADP</keyword>
<sequence>MWRNVESNITIPEFYQNKNVFITGASGFLGKLLVEKLLRSSSGIKNIYVLIRPKHGKSPQDRMSDATDDPLFDTIRKENSAALNKIIPIIGDIEKVNFGLSERDKAEIIENVTIIFHCAASIRFDDPIKKAVFANIRSAREITLLARQLKRIDVFVHLSTAYSNCDNLIVEEKLYPAKMNWRDLIRLAEEYDETTLQYLVHKLIYPMPNTYVFTKALGEHAVVELAKDKIPAVIMRPTIVFSTYSDPVPGWLDNINGTASILYGLSKGVVRSTWLDINIRPDHVFADSVAKALIIASWKKAISGNTNEIYFYNLASDLRINFGYMQEMAKVYLKNNPSVTYLWPPKTNCITNEYYVFYFFILLEHLLPAIIIDTLLILSRRQPMLWKVNRKLFIAMSCLAPFMKNTWIFKNENYMELRKSILQQDSNEFSIVNFGPNASKKIHDECLEIYFKGIRKYFAKEPPATEAMVKKQVMLVLVDKLFKIILLGLVIYYVFCKMRLLSVLSGKVYTYFEN</sequence>
<evidence type="ECO:0000313" key="14">
    <source>
        <dbReference type="Proteomes" id="UP001153636"/>
    </source>
</evidence>
<dbReference type="OrthoDB" id="429813at2759"/>
<accession>A0A9P0D9B8</accession>
<dbReference type="PANTHER" id="PTHR11011">
    <property type="entry name" value="MALE STERILITY PROTEIN 2-RELATED"/>
    <property type="match status" value="1"/>
</dbReference>
<dbReference type="CDD" id="cd05236">
    <property type="entry name" value="FAR-N_SDR_e"/>
    <property type="match status" value="1"/>
</dbReference>
<evidence type="ECO:0000259" key="11">
    <source>
        <dbReference type="Pfam" id="PF03015"/>
    </source>
</evidence>
<keyword evidence="14" id="KW-1185">Reference proteome</keyword>
<dbReference type="CDD" id="cd09071">
    <property type="entry name" value="FAR_C"/>
    <property type="match status" value="1"/>
</dbReference>
<comment type="subcellular location">
    <subcellularLocation>
        <location evidence="1">Membrane</location>
        <topology evidence="1">Multi-pass membrane protein</topology>
    </subcellularLocation>
</comment>
<comment type="catalytic activity">
    <reaction evidence="9 10">
        <text>a long-chain fatty acyl-CoA + 2 NADPH + 2 H(+) = a long-chain primary fatty alcohol + 2 NADP(+) + CoA</text>
        <dbReference type="Rhea" id="RHEA:52716"/>
        <dbReference type="ChEBI" id="CHEBI:15378"/>
        <dbReference type="ChEBI" id="CHEBI:57287"/>
        <dbReference type="ChEBI" id="CHEBI:57783"/>
        <dbReference type="ChEBI" id="CHEBI:58349"/>
        <dbReference type="ChEBI" id="CHEBI:77396"/>
        <dbReference type="ChEBI" id="CHEBI:83139"/>
        <dbReference type="EC" id="1.2.1.84"/>
    </reaction>
</comment>
<dbReference type="EMBL" id="OV651820">
    <property type="protein sequence ID" value="CAH1114011.1"/>
    <property type="molecule type" value="Genomic_DNA"/>
</dbReference>
<dbReference type="InterPro" id="IPR033640">
    <property type="entry name" value="FAR_C"/>
</dbReference>
<reference evidence="13" key="1">
    <citation type="submission" date="2022-01" db="EMBL/GenBank/DDBJ databases">
        <authorList>
            <person name="King R."/>
        </authorList>
    </citation>
    <scope>NUCLEOTIDE SEQUENCE</scope>
</reference>
<keyword evidence="8 10" id="KW-0472">Membrane</keyword>
<dbReference type="InterPro" id="IPR013120">
    <property type="entry name" value="FAR_NAD-bd"/>
</dbReference>
<dbReference type="InterPro" id="IPR026055">
    <property type="entry name" value="FAR"/>
</dbReference>
<proteinExistence type="inferred from homology"/>
<evidence type="ECO:0000313" key="13">
    <source>
        <dbReference type="EMBL" id="CAH1114011.1"/>
    </source>
</evidence>
<dbReference type="GO" id="GO:0102965">
    <property type="term" value="F:alcohol-forming long-chain fatty acyl-CoA reductase activity"/>
    <property type="evidence" value="ECO:0007669"/>
    <property type="project" value="UniProtKB-EC"/>
</dbReference>
<dbReference type="Pfam" id="PF07993">
    <property type="entry name" value="NAD_binding_4"/>
    <property type="match status" value="1"/>
</dbReference>
<feature type="domain" description="Thioester reductase (TE)" evidence="12">
    <location>
        <begin position="22"/>
        <end position="292"/>
    </location>
</feature>
<keyword evidence="6 10" id="KW-1133">Transmembrane helix</keyword>
<organism evidence="13 14">
    <name type="scientific">Psylliodes chrysocephalus</name>
    <dbReference type="NCBI Taxonomy" id="3402493"/>
    <lineage>
        <taxon>Eukaryota</taxon>
        <taxon>Metazoa</taxon>
        <taxon>Ecdysozoa</taxon>
        <taxon>Arthropoda</taxon>
        <taxon>Hexapoda</taxon>
        <taxon>Insecta</taxon>
        <taxon>Pterygota</taxon>
        <taxon>Neoptera</taxon>
        <taxon>Endopterygota</taxon>
        <taxon>Coleoptera</taxon>
        <taxon>Polyphaga</taxon>
        <taxon>Cucujiformia</taxon>
        <taxon>Chrysomeloidea</taxon>
        <taxon>Chrysomelidae</taxon>
        <taxon>Galerucinae</taxon>
        <taxon>Alticini</taxon>
        <taxon>Psylliodes</taxon>
    </lineage>
</organism>
<dbReference type="Proteomes" id="UP001153636">
    <property type="component" value="Chromosome 8"/>
</dbReference>
<feature type="transmembrane region" description="Helical" evidence="10">
    <location>
        <begin position="473"/>
        <end position="495"/>
    </location>
</feature>
<keyword evidence="10" id="KW-0560">Oxidoreductase</keyword>
<dbReference type="EC" id="1.2.1.84" evidence="10"/>
<evidence type="ECO:0000256" key="4">
    <source>
        <dbReference type="ARBA" id="ARBA00022692"/>
    </source>
</evidence>
<evidence type="ECO:0000256" key="10">
    <source>
        <dbReference type="RuleBase" id="RU363097"/>
    </source>
</evidence>
<dbReference type="InterPro" id="IPR036291">
    <property type="entry name" value="NAD(P)-bd_dom_sf"/>
</dbReference>
<evidence type="ECO:0000256" key="9">
    <source>
        <dbReference type="ARBA" id="ARBA00052530"/>
    </source>
</evidence>
<dbReference type="GO" id="GO:0080019">
    <property type="term" value="F:alcohol-forming very long-chain fatty acyl-CoA reductase activity"/>
    <property type="evidence" value="ECO:0007669"/>
    <property type="project" value="InterPro"/>
</dbReference>
<dbReference type="GO" id="GO:0016020">
    <property type="term" value="C:membrane"/>
    <property type="evidence" value="ECO:0007669"/>
    <property type="project" value="UniProtKB-SubCell"/>
</dbReference>
<dbReference type="GO" id="GO:0005777">
    <property type="term" value="C:peroxisome"/>
    <property type="evidence" value="ECO:0007669"/>
    <property type="project" value="TreeGrafter"/>
</dbReference>
<dbReference type="AlphaFoldDB" id="A0A9P0D9B8"/>
<dbReference type="Pfam" id="PF03015">
    <property type="entry name" value="Sterile"/>
    <property type="match status" value="1"/>
</dbReference>
<evidence type="ECO:0000256" key="2">
    <source>
        <dbReference type="ARBA" id="ARBA00005928"/>
    </source>
</evidence>
<feature type="transmembrane region" description="Helical" evidence="10">
    <location>
        <begin position="391"/>
        <end position="409"/>
    </location>
</feature>